<keyword evidence="3" id="KW-1185">Reference proteome</keyword>
<dbReference type="Proteomes" id="UP000403266">
    <property type="component" value="Unassembled WGS sequence"/>
</dbReference>
<dbReference type="EMBL" id="VOSK01000038">
    <property type="protein sequence ID" value="MPR26060.1"/>
    <property type="molecule type" value="Genomic_DNA"/>
</dbReference>
<dbReference type="RefSeq" id="WP_152712017.1">
    <property type="nucleotide sequence ID" value="NZ_VOSJ01000006.1"/>
</dbReference>
<evidence type="ECO:0000256" key="1">
    <source>
        <dbReference type="SAM" id="MobiDB-lite"/>
    </source>
</evidence>
<feature type="region of interest" description="Disordered" evidence="1">
    <location>
        <begin position="531"/>
        <end position="568"/>
    </location>
</feature>
<organism evidence="2 3">
    <name type="scientific">Microvirga tunisiensis</name>
    <dbReference type="NCBI Taxonomy" id="2108360"/>
    <lineage>
        <taxon>Bacteria</taxon>
        <taxon>Pseudomonadati</taxon>
        <taxon>Pseudomonadota</taxon>
        <taxon>Alphaproteobacteria</taxon>
        <taxon>Hyphomicrobiales</taxon>
        <taxon>Methylobacteriaceae</taxon>
        <taxon>Microvirga</taxon>
    </lineage>
</organism>
<protein>
    <submittedName>
        <fullName evidence="2">Uncharacterized protein</fullName>
    </submittedName>
</protein>
<feature type="region of interest" description="Disordered" evidence="1">
    <location>
        <begin position="617"/>
        <end position="670"/>
    </location>
</feature>
<evidence type="ECO:0000313" key="3">
    <source>
        <dbReference type="Proteomes" id="UP000403266"/>
    </source>
</evidence>
<gene>
    <name evidence="2" type="ORF">FS320_12685</name>
</gene>
<sequence length="670" mass="74119">MVDLSTPSPIQHHVVPPGDAIALFLSRYEVAGWISSAERSARRADAPRRKKKAAERLRRMTAKARREMDAAEFAAWQAEQEYEAERAQFFIERGKEKARFTHKRFTQGFEHDPITLIGGEEVPAFRERGLRSEGMGAAAKLFVAGTRRGWKIRGSNNKAVMSVHWTRRKVHALDLPWIEGNRKMVSLIRIDLDKVFKGGVFELVWELEQLVGRTIPCFPHMVAGGGLREKEWLNLPEDRRPLVRPHLWFILPPGSAVVATGNGKQRIVDLLGGVQRGLCHALLHLGADPNAPILSVRGKNPLSPYLLGYDLNNEVFPTLSEYSEFVRTSVSREELTRMAAEVQSTVGKTASNLAFTTWQKEAYSILHALRSIGDAEYLRCIETKDREGLAFMLRERMDPAVLVERTNWQPKDVEAILGHVISYAAGAWDHERGAGGRAKRGAMRHLITEGMTVEDRRRASGVWAGREKADKALTGLVEAIRQVEAAGENVTKTSVARVSGLHRITVGRRWDDAMAILSGDCNNRCVDIKAPHLSGSTGGRRKGPRSGQDSGSLHTRRKRKSEGFGKGKGFIRPSFLRDTIGDEKGIALLKRRPTVATVEATVNPVDRTDVGVELAPDATAHPAPAVREAATGASEGSVVPSLVPTNPPSQIQRWTHPRPVPSSAWHPQSS</sequence>
<evidence type="ECO:0000313" key="2">
    <source>
        <dbReference type="EMBL" id="MPR26060.1"/>
    </source>
</evidence>
<proteinExistence type="predicted"/>
<reference evidence="2 3" key="1">
    <citation type="journal article" date="2019" name="Syst. Appl. Microbiol.">
        <title>Microvirga tunisiensis sp. nov., a root nodule symbiotic bacterium isolated from Lupinus micranthus and L. luteus grown in Northern Tunisia.</title>
        <authorList>
            <person name="Msaddak A."/>
            <person name="Rejili M."/>
            <person name="Duran D."/>
            <person name="Mars M."/>
            <person name="Palacios J.M."/>
            <person name="Ruiz-Argueso T."/>
            <person name="Rey L."/>
            <person name="Imperial J."/>
        </authorList>
    </citation>
    <scope>NUCLEOTIDE SEQUENCE [LARGE SCALE GENOMIC DNA]</scope>
    <source>
        <strain evidence="2 3">Lmie10</strain>
    </source>
</reference>
<name>A0A5N7MH54_9HYPH</name>
<comment type="caution">
    <text evidence="2">The sequence shown here is derived from an EMBL/GenBank/DDBJ whole genome shotgun (WGS) entry which is preliminary data.</text>
</comment>
<accession>A0A5N7MH54</accession>
<dbReference type="OrthoDB" id="7866993at2"/>
<dbReference type="AlphaFoldDB" id="A0A5N7MH54"/>